<organism evidence="1 2">
    <name type="scientific">Flavilitoribacter nigricans (strain ATCC 23147 / DSM 23189 / NBRC 102662 / NCIMB 1420 / SS-2)</name>
    <name type="common">Lewinella nigricans</name>
    <dbReference type="NCBI Taxonomy" id="1122177"/>
    <lineage>
        <taxon>Bacteria</taxon>
        <taxon>Pseudomonadati</taxon>
        <taxon>Bacteroidota</taxon>
        <taxon>Saprospiria</taxon>
        <taxon>Saprospirales</taxon>
        <taxon>Lewinellaceae</taxon>
        <taxon>Flavilitoribacter</taxon>
    </lineage>
</organism>
<evidence type="ECO:0000313" key="1">
    <source>
        <dbReference type="EMBL" id="PHN05354.1"/>
    </source>
</evidence>
<comment type="caution">
    <text evidence="1">The sequence shown here is derived from an EMBL/GenBank/DDBJ whole genome shotgun (WGS) entry which is preliminary data.</text>
</comment>
<dbReference type="AlphaFoldDB" id="A0A2D0NA03"/>
<gene>
    <name evidence="1" type="ORF">CRP01_17725</name>
</gene>
<name>A0A2D0NA03_FLAN2</name>
<reference evidence="1 2" key="1">
    <citation type="submission" date="2017-10" db="EMBL/GenBank/DDBJ databases">
        <title>The draft genome sequence of Lewinella nigricans NBRC 102662.</title>
        <authorList>
            <person name="Wang K."/>
        </authorList>
    </citation>
    <scope>NUCLEOTIDE SEQUENCE [LARGE SCALE GENOMIC DNA]</scope>
    <source>
        <strain evidence="1 2">NBRC 102662</strain>
    </source>
</reference>
<dbReference type="RefSeq" id="WP_099151406.1">
    <property type="nucleotide sequence ID" value="NZ_PDUD01000022.1"/>
</dbReference>
<dbReference type="OrthoDB" id="1491260at2"/>
<dbReference type="EMBL" id="PDUD01000022">
    <property type="protein sequence ID" value="PHN05354.1"/>
    <property type="molecule type" value="Genomic_DNA"/>
</dbReference>
<proteinExistence type="predicted"/>
<dbReference type="Proteomes" id="UP000223913">
    <property type="component" value="Unassembled WGS sequence"/>
</dbReference>
<accession>A0A2D0NA03</accession>
<keyword evidence="2" id="KW-1185">Reference proteome</keyword>
<protein>
    <submittedName>
        <fullName evidence="1">Uncharacterized protein</fullName>
    </submittedName>
</protein>
<sequence>MEEKQLKVSFQHFLEKFPEVELPITLGEDTHHAFSQKNDPIPPLMIEQFILPLEEEESDEFTEFIACFRMPAQKEYQAIVYWKAGLLNYQYMLATFGKDEKLIDKRVIGGTYYDGEQLTQSVATIKEDGQVIIASGQGDPHQEHFEAASTTAYRVQIGTKGKIVNL</sequence>
<evidence type="ECO:0000313" key="2">
    <source>
        <dbReference type="Proteomes" id="UP000223913"/>
    </source>
</evidence>